<sequence length="329" mass="36421">MAGTILGNNTNTFIGPGGYFKFWPIVPHHRLDPSVLSFLTFSFKFASYLAIFRERTPTSSFFCLSPRATNISLNSSASRTSRTFLFLFDWLQFRQVRFSAPTRGEVGSWVVAHRLRVSESSTPPGYQTNSGGFIRNSTCSEIFRVCLVVSNEPSKTSKQWAAVLLHLAQSSGSTQNDAMSSRAWGFVITQNVRSIAILAAANSFGGRLSRLLGQKTNDIMQGHRWRSSMTEPSEAAKLDDLPHEVVQGGTSFDKPLPIALSLTSSRSKHQRSQTNDPQNRPSPSRCRLLVASCRSADHPAVWPLTYSCRGHSLHQRLPHGLPATFCTGR</sequence>
<feature type="region of interest" description="Disordered" evidence="1">
    <location>
        <begin position="263"/>
        <end position="284"/>
    </location>
</feature>
<dbReference type="AlphaFoldDB" id="A0AAE0HNG0"/>
<name>A0AAE0HNG0_9PEZI</name>
<keyword evidence="3" id="KW-1185">Reference proteome</keyword>
<feature type="compositionally biased region" description="Polar residues" evidence="1">
    <location>
        <begin position="272"/>
        <end position="282"/>
    </location>
</feature>
<dbReference type="RefSeq" id="XP_062662928.1">
    <property type="nucleotide sequence ID" value="XM_062809078.1"/>
</dbReference>
<dbReference type="EMBL" id="JAUEPN010000002">
    <property type="protein sequence ID" value="KAK3299414.1"/>
    <property type="molecule type" value="Genomic_DNA"/>
</dbReference>
<organism evidence="2 3">
    <name type="scientific">Chaetomium fimeti</name>
    <dbReference type="NCBI Taxonomy" id="1854472"/>
    <lineage>
        <taxon>Eukaryota</taxon>
        <taxon>Fungi</taxon>
        <taxon>Dikarya</taxon>
        <taxon>Ascomycota</taxon>
        <taxon>Pezizomycotina</taxon>
        <taxon>Sordariomycetes</taxon>
        <taxon>Sordariomycetidae</taxon>
        <taxon>Sordariales</taxon>
        <taxon>Chaetomiaceae</taxon>
        <taxon>Chaetomium</taxon>
    </lineage>
</organism>
<evidence type="ECO:0000256" key="1">
    <source>
        <dbReference type="SAM" id="MobiDB-lite"/>
    </source>
</evidence>
<reference evidence="2" key="1">
    <citation type="journal article" date="2023" name="Mol. Phylogenet. Evol.">
        <title>Genome-scale phylogeny and comparative genomics of the fungal order Sordariales.</title>
        <authorList>
            <person name="Hensen N."/>
            <person name="Bonometti L."/>
            <person name="Westerberg I."/>
            <person name="Brannstrom I.O."/>
            <person name="Guillou S."/>
            <person name="Cros-Aarteil S."/>
            <person name="Calhoun S."/>
            <person name="Haridas S."/>
            <person name="Kuo A."/>
            <person name="Mondo S."/>
            <person name="Pangilinan J."/>
            <person name="Riley R."/>
            <person name="LaButti K."/>
            <person name="Andreopoulos B."/>
            <person name="Lipzen A."/>
            <person name="Chen C."/>
            <person name="Yan M."/>
            <person name="Daum C."/>
            <person name="Ng V."/>
            <person name="Clum A."/>
            <person name="Steindorff A."/>
            <person name="Ohm R.A."/>
            <person name="Martin F."/>
            <person name="Silar P."/>
            <person name="Natvig D.O."/>
            <person name="Lalanne C."/>
            <person name="Gautier V."/>
            <person name="Ament-Velasquez S.L."/>
            <person name="Kruys A."/>
            <person name="Hutchinson M.I."/>
            <person name="Powell A.J."/>
            <person name="Barry K."/>
            <person name="Miller A.N."/>
            <person name="Grigoriev I.V."/>
            <person name="Debuchy R."/>
            <person name="Gladieux P."/>
            <person name="Hiltunen Thoren M."/>
            <person name="Johannesson H."/>
        </authorList>
    </citation>
    <scope>NUCLEOTIDE SEQUENCE</scope>
    <source>
        <strain evidence="2">CBS 168.71</strain>
    </source>
</reference>
<evidence type="ECO:0000313" key="3">
    <source>
        <dbReference type="Proteomes" id="UP001278766"/>
    </source>
</evidence>
<gene>
    <name evidence="2" type="ORF">B0H64DRAFT_99784</name>
</gene>
<dbReference type="Proteomes" id="UP001278766">
    <property type="component" value="Unassembled WGS sequence"/>
</dbReference>
<evidence type="ECO:0000313" key="2">
    <source>
        <dbReference type="EMBL" id="KAK3299414.1"/>
    </source>
</evidence>
<dbReference type="GeneID" id="87846026"/>
<proteinExistence type="predicted"/>
<accession>A0AAE0HNG0</accession>
<comment type="caution">
    <text evidence="2">The sequence shown here is derived from an EMBL/GenBank/DDBJ whole genome shotgun (WGS) entry which is preliminary data.</text>
</comment>
<protein>
    <submittedName>
        <fullName evidence="2">Uncharacterized protein</fullName>
    </submittedName>
</protein>
<reference evidence="2" key="2">
    <citation type="submission" date="2023-06" db="EMBL/GenBank/DDBJ databases">
        <authorList>
            <consortium name="Lawrence Berkeley National Laboratory"/>
            <person name="Haridas S."/>
            <person name="Hensen N."/>
            <person name="Bonometti L."/>
            <person name="Westerberg I."/>
            <person name="Brannstrom I.O."/>
            <person name="Guillou S."/>
            <person name="Cros-Aarteil S."/>
            <person name="Calhoun S."/>
            <person name="Kuo A."/>
            <person name="Mondo S."/>
            <person name="Pangilinan J."/>
            <person name="Riley R."/>
            <person name="Labutti K."/>
            <person name="Andreopoulos B."/>
            <person name="Lipzen A."/>
            <person name="Chen C."/>
            <person name="Yanf M."/>
            <person name="Daum C."/>
            <person name="Ng V."/>
            <person name="Clum A."/>
            <person name="Steindorff A."/>
            <person name="Ohm R."/>
            <person name="Martin F."/>
            <person name="Silar P."/>
            <person name="Natvig D."/>
            <person name="Lalanne C."/>
            <person name="Gautier V."/>
            <person name="Ament-Velasquez S.L."/>
            <person name="Kruys A."/>
            <person name="Hutchinson M.I."/>
            <person name="Powell A.J."/>
            <person name="Barry K."/>
            <person name="Miller A.N."/>
            <person name="Grigoriev I.V."/>
            <person name="Debuchy R."/>
            <person name="Gladieux P."/>
            <person name="Thoren M.H."/>
            <person name="Johannesson H."/>
        </authorList>
    </citation>
    <scope>NUCLEOTIDE SEQUENCE</scope>
    <source>
        <strain evidence="2">CBS 168.71</strain>
    </source>
</reference>